<feature type="region of interest" description="Disordered" evidence="1">
    <location>
        <begin position="761"/>
        <end position="780"/>
    </location>
</feature>
<dbReference type="OrthoDB" id="26525at2759"/>
<evidence type="ECO:0000313" key="3">
    <source>
        <dbReference type="EMBL" id="VFT85214.1"/>
    </source>
</evidence>
<feature type="region of interest" description="Disordered" evidence="1">
    <location>
        <begin position="703"/>
        <end position="724"/>
    </location>
</feature>
<reference evidence="2" key="2">
    <citation type="submission" date="2019-06" db="EMBL/GenBank/DDBJ databases">
        <title>Genomics analysis of Aphanomyces spp. identifies a new class of oomycete effector associated with host adaptation.</title>
        <authorList>
            <person name="Gaulin E."/>
        </authorList>
    </citation>
    <scope>NUCLEOTIDE SEQUENCE</scope>
    <source>
        <strain evidence="2">CBS 578.67</strain>
    </source>
</reference>
<reference evidence="3 4" key="1">
    <citation type="submission" date="2019-03" db="EMBL/GenBank/DDBJ databases">
        <authorList>
            <person name="Gaulin E."/>
            <person name="Dumas B."/>
        </authorList>
    </citation>
    <scope>NUCLEOTIDE SEQUENCE [LARGE SCALE GENOMIC DNA]</scope>
    <source>
        <strain evidence="3">CBS 568.67</strain>
    </source>
</reference>
<organism evidence="3 4">
    <name type="scientific">Aphanomyces stellatus</name>
    <dbReference type="NCBI Taxonomy" id="120398"/>
    <lineage>
        <taxon>Eukaryota</taxon>
        <taxon>Sar</taxon>
        <taxon>Stramenopiles</taxon>
        <taxon>Oomycota</taxon>
        <taxon>Saprolegniomycetes</taxon>
        <taxon>Saprolegniales</taxon>
        <taxon>Verrucalvaceae</taxon>
        <taxon>Aphanomyces</taxon>
    </lineage>
</organism>
<keyword evidence="4" id="KW-1185">Reference proteome</keyword>
<evidence type="ECO:0000256" key="1">
    <source>
        <dbReference type="SAM" id="MobiDB-lite"/>
    </source>
</evidence>
<dbReference type="AlphaFoldDB" id="A0A485KJY1"/>
<protein>
    <submittedName>
        <fullName evidence="3">Aste57867_8327 protein</fullName>
    </submittedName>
</protein>
<dbReference type="EMBL" id="CAADRA010005120">
    <property type="protein sequence ID" value="VFT85214.1"/>
    <property type="molecule type" value="Genomic_DNA"/>
</dbReference>
<feature type="region of interest" description="Disordered" evidence="1">
    <location>
        <begin position="788"/>
        <end position="815"/>
    </location>
</feature>
<feature type="compositionally biased region" description="Polar residues" evidence="1">
    <location>
        <begin position="790"/>
        <end position="802"/>
    </location>
</feature>
<dbReference type="Gene3D" id="1.10.238.10">
    <property type="entry name" value="EF-hand"/>
    <property type="match status" value="1"/>
</dbReference>
<proteinExistence type="predicted"/>
<accession>A0A485KJY1</accession>
<gene>
    <name evidence="3" type="primary">Aste57867_8327</name>
    <name evidence="2" type="ORF">As57867_008295</name>
    <name evidence="3" type="ORF">ASTE57867_8327</name>
</gene>
<name>A0A485KJY1_9STRA</name>
<evidence type="ECO:0000313" key="2">
    <source>
        <dbReference type="EMBL" id="KAF0701176.1"/>
    </source>
</evidence>
<dbReference type="SUPFAM" id="SSF47473">
    <property type="entry name" value="EF-hand"/>
    <property type="match status" value="1"/>
</dbReference>
<evidence type="ECO:0000313" key="4">
    <source>
        <dbReference type="Proteomes" id="UP000332933"/>
    </source>
</evidence>
<dbReference type="InterPro" id="IPR011992">
    <property type="entry name" value="EF-hand-dom_pair"/>
</dbReference>
<dbReference type="Proteomes" id="UP000332933">
    <property type="component" value="Unassembled WGS sequence"/>
</dbReference>
<dbReference type="EMBL" id="VJMH01005099">
    <property type="protein sequence ID" value="KAF0701176.1"/>
    <property type="molecule type" value="Genomic_DNA"/>
</dbReference>
<sequence>MPLETAAVTNIADVLSPEEQELCAMQFSLVNRRKNNRDLDKLETTQLFRDHAPEISPHELKLLLAQIEAKGMFQLNVNEYMQVHIKAAKKVELEHADEEDLKRHFTVLDYHGNGSLVATEITEALEKTGDPGVNVLKEAIVHATKLSEDGTITFELFRHAIHDMNRTRQSAIASGMVRLYRLKAKLLAQHSQPRRRVSVTSHVTSIQLEYDVLLAQTERQKAELITVQNDLFSRVYGIIVAQYMCQTRVLQAFENFFDHLHTEESHLFRHNLEKSGRVVTVHPSFLLTPGPEIEKSKAYAQLCDFMVPDVVYDSVGILSTCARRLTHGEQDNNGPIFTNRAYRKVFLWYCLMGSLTNFQTMSRSSFLRFAKDCRFADLSDRPILEPDLDACFVVATREPRLVTPKKTVDSASFHFHFQPMPQLFENAGLPTPQHAGGMNFQQWVHGTTLLLVRCLGLHDMPTGEAQDQLFRDYVLPKAHQLKTQPLGPEVSQPQVMRFIHKHVWPLKQLFSHFAGHSMTTIELQKGLPLRDFIHFARCFDILPSSLIEQPPTVNPDYRQLSLQEVVQEYNAAKLDVGFSKTESRESLDLNFHEFLRAIQRLALAMNRSSTGSSRGSTKHMSLVSSFQHFRSDMEGETQVHLFKHTRQLHAEERHMSKIVQLVRTRLTSQPSLLSPRAMTTSLVPQVSEMTLYESLPPLALEDVDPASPKCPKTSRTSSIRSDTTKCVTPKLTHLPIASPRYSAERPFSLGGSPHIKIVRRPPVLDPASPQPPKCIRSPRDATYAAFTVPPLSNRSRSRTPYEQASGVVVGTPHVK</sequence>